<dbReference type="EMBL" id="AP022870">
    <property type="protein sequence ID" value="BCB82420.1"/>
    <property type="molecule type" value="Genomic_DNA"/>
</dbReference>
<gene>
    <name evidence="1" type="ORF">Pflav_006620</name>
    <name evidence="2" type="ORF">Pflav_018320</name>
    <name evidence="3" type="ORF">Pflav_050780</name>
    <name evidence="4" type="ORF">Pflav_062600</name>
    <name evidence="5" type="ORF">Pflav_084920</name>
    <name evidence="6" type="ORF">Pflav_088300</name>
    <name evidence="7" type="ORF">Pflav_089450</name>
</gene>
<dbReference type="Proteomes" id="UP000502508">
    <property type="component" value="Chromosome"/>
</dbReference>
<organism evidence="5 8">
    <name type="scientific">Phytohabitans flavus</name>
    <dbReference type="NCBI Taxonomy" id="1076124"/>
    <lineage>
        <taxon>Bacteria</taxon>
        <taxon>Bacillati</taxon>
        <taxon>Actinomycetota</taxon>
        <taxon>Actinomycetes</taxon>
        <taxon>Micromonosporales</taxon>
        <taxon>Micromonosporaceae</taxon>
    </lineage>
</organism>
<evidence type="ECO:0000313" key="8">
    <source>
        <dbReference type="Proteomes" id="UP000502508"/>
    </source>
</evidence>
<dbReference type="KEGG" id="pfla:Pflav_006620"/>
<evidence type="ECO:0000313" key="2">
    <source>
        <dbReference type="EMBL" id="BCB75422.1"/>
    </source>
</evidence>
<dbReference type="KEGG" id="pfla:Pflav_084920"/>
<keyword evidence="8" id="KW-1185">Reference proteome</keyword>
<reference evidence="5 8" key="2">
    <citation type="submission" date="2020-03" db="EMBL/GenBank/DDBJ databases">
        <authorList>
            <person name="Ichikawa N."/>
            <person name="Kimura A."/>
            <person name="Kitahashi Y."/>
            <person name="Uohara A."/>
        </authorList>
    </citation>
    <scope>NUCLEOTIDE SEQUENCE [LARGE SCALE GENOMIC DNA]</scope>
    <source>
        <strain evidence="5 8">NBRC 107702</strain>
    </source>
</reference>
<accession>A0A6F8Y7J0</accession>
<sequence>MAGAGVVGLFDSVAVVAHAFDDAGVAAVAVLVEVSVVGDVGADGGDEVVAVVRGKMPSGLGPDGAGYARCGGI</sequence>
<dbReference type="KEGG" id="pfla:Pflav_062600"/>
<protein>
    <submittedName>
        <fullName evidence="5">Uncharacterized protein</fullName>
    </submittedName>
</protein>
<evidence type="ECO:0000313" key="6">
    <source>
        <dbReference type="EMBL" id="BCB82420.1"/>
    </source>
</evidence>
<evidence type="ECO:0000313" key="7">
    <source>
        <dbReference type="EMBL" id="BCB82535.1"/>
    </source>
</evidence>
<reference evidence="5 8" key="1">
    <citation type="submission" date="2020-03" db="EMBL/GenBank/DDBJ databases">
        <title>Whole genome shotgun sequence of Phytohabitans flavus NBRC 107702.</title>
        <authorList>
            <person name="Komaki H."/>
            <person name="Tamura T."/>
        </authorList>
    </citation>
    <scope>NUCLEOTIDE SEQUENCE [LARGE SCALE GENOMIC DNA]</scope>
    <source>
        <strain evidence="5 8">NBRC 107702</strain>
    </source>
</reference>
<dbReference type="EMBL" id="AP022870">
    <property type="protein sequence ID" value="BCB74252.1"/>
    <property type="molecule type" value="Genomic_DNA"/>
</dbReference>
<dbReference type="AlphaFoldDB" id="A0A6F8Y7J0"/>
<dbReference type="KEGG" id="pfla:Pflav_089450"/>
<evidence type="ECO:0000313" key="3">
    <source>
        <dbReference type="EMBL" id="BCB78668.1"/>
    </source>
</evidence>
<dbReference type="KEGG" id="pfla:Pflav_088300"/>
<proteinExistence type="predicted"/>
<dbReference type="KEGG" id="pfla:Pflav_018320"/>
<evidence type="ECO:0000313" key="5">
    <source>
        <dbReference type="EMBL" id="BCB82082.1"/>
    </source>
</evidence>
<dbReference type="EMBL" id="AP022870">
    <property type="protein sequence ID" value="BCB79850.1"/>
    <property type="molecule type" value="Genomic_DNA"/>
</dbReference>
<dbReference type="EMBL" id="AP022870">
    <property type="protein sequence ID" value="BCB75422.1"/>
    <property type="molecule type" value="Genomic_DNA"/>
</dbReference>
<name>A0A6F8Y7J0_9ACTN</name>
<dbReference type="EMBL" id="AP022870">
    <property type="protein sequence ID" value="BCB82535.1"/>
    <property type="molecule type" value="Genomic_DNA"/>
</dbReference>
<dbReference type="EMBL" id="AP022870">
    <property type="protein sequence ID" value="BCB82082.1"/>
    <property type="molecule type" value="Genomic_DNA"/>
</dbReference>
<evidence type="ECO:0000313" key="4">
    <source>
        <dbReference type="EMBL" id="BCB79850.1"/>
    </source>
</evidence>
<evidence type="ECO:0000313" key="1">
    <source>
        <dbReference type="EMBL" id="BCB74252.1"/>
    </source>
</evidence>
<dbReference type="KEGG" id="pfla:Pflav_050780"/>
<dbReference type="EMBL" id="AP022870">
    <property type="protein sequence ID" value="BCB78668.1"/>
    <property type="molecule type" value="Genomic_DNA"/>
</dbReference>